<proteinExistence type="predicted"/>
<gene>
    <name evidence="1" type="ORF">GGX14DRAFT_407558</name>
</gene>
<name>A0AAD6UMQ5_9AGAR</name>
<protein>
    <submittedName>
        <fullName evidence="1">Uncharacterized protein</fullName>
    </submittedName>
</protein>
<sequence length="128" mass="13343">MAGGLMDRLRRGRVAGARGALAAHHLEGGKGRTTWTTATVGLLMCRWRRGLGARRAHPKGLVMAAGDDGGDLALVAAAAVMACRCLMAAVTMVTNVTGFLILPWVPDGAQIGSLVNIDQLPHFGNQSI</sequence>
<dbReference type="EMBL" id="JARJCW010000140">
    <property type="protein sequence ID" value="KAJ7190912.1"/>
    <property type="molecule type" value="Genomic_DNA"/>
</dbReference>
<organism evidence="1 2">
    <name type="scientific">Mycena pura</name>
    <dbReference type="NCBI Taxonomy" id="153505"/>
    <lineage>
        <taxon>Eukaryota</taxon>
        <taxon>Fungi</taxon>
        <taxon>Dikarya</taxon>
        <taxon>Basidiomycota</taxon>
        <taxon>Agaricomycotina</taxon>
        <taxon>Agaricomycetes</taxon>
        <taxon>Agaricomycetidae</taxon>
        <taxon>Agaricales</taxon>
        <taxon>Marasmiineae</taxon>
        <taxon>Mycenaceae</taxon>
        <taxon>Mycena</taxon>
    </lineage>
</organism>
<dbReference type="Proteomes" id="UP001219525">
    <property type="component" value="Unassembled WGS sequence"/>
</dbReference>
<dbReference type="AlphaFoldDB" id="A0AAD6UMQ5"/>
<keyword evidence="2" id="KW-1185">Reference proteome</keyword>
<evidence type="ECO:0000313" key="2">
    <source>
        <dbReference type="Proteomes" id="UP001219525"/>
    </source>
</evidence>
<comment type="caution">
    <text evidence="1">The sequence shown here is derived from an EMBL/GenBank/DDBJ whole genome shotgun (WGS) entry which is preliminary data.</text>
</comment>
<reference evidence="1" key="1">
    <citation type="submission" date="2023-03" db="EMBL/GenBank/DDBJ databases">
        <title>Massive genome expansion in bonnet fungi (Mycena s.s.) driven by repeated elements and novel gene families across ecological guilds.</title>
        <authorList>
            <consortium name="Lawrence Berkeley National Laboratory"/>
            <person name="Harder C.B."/>
            <person name="Miyauchi S."/>
            <person name="Viragh M."/>
            <person name="Kuo A."/>
            <person name="Thoen E."/>
            <person name="Andreopoulos B."/>
            <person name="Lu D."/>
            <person name="Skrede I."/>
            <person name="Drula E."/>
            <person name="Henrissat B."/>
            <person name="Morin E."/>
            <person name="Kohler A."/>
            <person name="Barry K."/>
            <person name="LaButti K."/>
            <person name="Morin E."/>
            <person name="Salamov A."/>
            <person name="Lipzen A."/>
            <person name="Mereny Z."/>
            <person name="Hegedus B."/>
            <person name="Baldrian P."/>
            <person name="Stursova M."/>
            <person name="Weitz H."/>
            <person name="Taylor A."/>
            <person name="Grigoriev I.V."/>
            <person name="Nagy L.G."/>
            <person name="Martin F."/>
            <person name="Kauserud H."/>
        </authorList>
    </citation>
    <scope>NUCLEOTIDE SEQUENCE</scope>
    <source>
        <strain evidence="1">9144</strain>
    </source>
</reference>
<accession>A0AAD6UMQ5</accession>
<evidence type="ECO:0000313" key="1">
    <source>
        <dbReference type="EMBL" id="KAJ7190912.1"/>
    </source>
</evidence>